<accession>A0ABW7QH26</accession>
<reference evidence="1 2" key="1">
    <citation type="submission" date="2024-10" db="EMBL/GenBank/DDBJ databases">
        <title>The Natural Products Discovery Center: Release of the First 8490 Sequenced Strains for Exploring Actinobacteria Biosynthetic Diversity.</title>
        <authorList>
            <person name="Kalkreuter E."/>
            <person name="Kautsar S.A."/>
            <person name="Yang D."/>
            <person name="Bader C.D."/>
            <person name="Teijaro C.N."/>
            <person name="Fluegel L."/>
            <person name="Davis C.M."/>
            <person name="Simpson J.R."/>
            <person name="Lauterbach L."/>
            <person name="Steele A.D."/>
            <person name="Gui C."/>
            <person name="Meng S."/>
            <person name="Li G."/>
            <person name="Viehrig K."/>
            <person name="Ye F."/>
            <person name="Su P."/>
            <person name="Kiefer A.F."/>
            <person name="Nichols A."/>
            <person name="Cepeda A.J."/>
            <person name="Yan W."/>
            <person name="Fan B."/>
            <person name="Jiang Y."/>
            <person name="Adhikari A."/>
            <person name="Zheng C.-J."/>
            <person name="Schuster L."/>
            <person name="Cowan T.M."/>
            <person name="Smanski M.J."/>
            <person name="Chevrette M.G."/>
            <person name="De Carvalho L.P.S."/>
            <person name="Shen B."/>
        </authorList>
    </citation>
    <scope>NUCLEOTIDE SEQUENCE [LARGE SCALE GENOMIC DNA]</scope>
    <source>
        <strain evidence="1 2">NPDC017990</strain>
    </source>
</reference>
<keyword evidence="2" id="KW-1185">Reference proteome</keyword>
<sequence>MGPLLVTVLDESAGEGCLAAVHDHPAGPWPAVAAAEAGRALADQLGVPFRFAGRPRGPGTWVT</sequence>
<proteinExistence type="predicted"/>
<organism evidence="1 2">
    <name type="scientific">Streptomyces longisporoflavus</name>
    <dbReference type="NCBI Taxonomy" id="28044"/>
    <lineage>
        <taxon>Bacteria</taxon>
        <taxon>Bacillati</taxon>
        <taxon>Actinomycetota</taxon>
        <taxon>Actinomycetes</taxon>
        <taxon>Kitasatosporales</taxon>
        <taxon>Streptomycetaceae</taxon>
        <taxon>Streptomyces</taxon>
    </lineage>
</organism>
<dbReference type="Proteomes" id="UP001610818">
    <property type="component" value="Unassembled WGS sequence"/>
</dbReference>
<evidence type="ECO:0000313" key="1">
    <source>
        <dbReference type="EMBL" id="MFH8544273.1"/>
    </source>
</evidence>
<name>A0ABW7QH26_9ACTN</name>
<dbReference type="EMBL" id="JBIRGQ010000001">
    <property type="protein sequence ID" value="MFH8544273.1"/>
    <property type="molecule type" value="Genomic_DNA"/>
</dbReference>
<dbReference type="RefSeq" id="WP_397707801.1">
    <property type="nucleotide sequence ID" value="NZ_JBIRGN010000001.1"/>
</dbReference>
<gene>
    <name evidence="1" type="ORF">ACH4F9_04580</name>
</gene>
<evidence type="ECO:0000313" key="2">
    <source>
        <dbReference type="Proteomes" id="UP001610818"/>
    </source>
</evidence>
<comment type="caution">
    <text evidence="1">The sequence shown here is derived from an EMBL/GenBank/DDBJ whole genome shotgun (WGS) entry which is preliminary data.</text>
</comment>
<protein>
    <submittedName>
        <fullName evidence="1">Uncharacterized protein</fullName>
    </submittedName>
</protein>